<comment type="cofactor">
    <cofactor evidence="1 10">
        <name>FAD</name>
        <dbReference type="ChEBI" id="CHEBI:57692"/>
    </cofactor>
</comment>
<evidence type="ECO:0000256" key="5">
    <source>
        <dbReference type="ARBA" id="ARBA00023002"/>
    </source>
</evidence>
<feature type="domain" description="Acyl-CoA dehydrogenase/oxidase N-terminal" evidence="13">
    <location>
        <begin position="79"/>
        <end position="157"/>
    </location>
</feature>
<dbReference type="FunFam" id="2.40.110.10:FF:000031">
    <property type="entry name" value="Acyl-CoA dehydrogenase, putative"/>
    <property type="match status" value="1"/>
</dbReference>
<keyword evidence="16" id="KW-1185">Reference proteome</keyword>
<dbReference type="InterPro" id="IPR006091">
    <property type="entry name" value="Acyl-CoA_Oxase/DH_mid-dom"/>
</dbReference>
<dbReference type="InterPro" id="IPR013786">
    <property type="entry name" value="AcylCoA_DH/ox_N"/>
</dbReference>
<dbReference type="InterPro" id="IPR052166">
    <property type="entry name" value="Diverse_Acyl-CoA_DH"/>
</dbReference>
<keyword evidence="5 10" id="KW-0560">Oxidoreductase</keyword>
<dbReference type="SUPFAM" id="SSF56645">
    <property type="entry name" value="Acyl-CoA dehydrogenase NM domain-like"/>
    <property type="match status" value="1"/>
</dbReference>
<evidence type="ECO:0000256" key="4">
    <source>
        <dbReference type="ARBA" id="ARBA00022827"/>
    </source>
</evidence>
<dbReference type="STRING" id="80876.SAMN05421779_105403"/>
<evidence type="ECO:0000256" key="1">
    <source>
        <dbReference type="ARBA" id="ARBA00001974"/>
    </source>
</evidence>
<dbReference type="PANTHER" id="PTHR42803">
    <property type="entry name" value="ACYL-COA DEHYDROGENASE"/>
    <property type="match status" value="1"/>
</dbReference>
<comment type="similarity">
    <text evidence="2 10">Belongs to the acyl-CoA dehydrogenase family.</text>
</comment>
<dbReference type="Pfam" id="PF02771">
    <property type="entry name" value="Acyl-CoA_dh_N"/>
    <property type="match status" value="1"/>
</dbReference>
<gene>
    <name evidence="15" type="ORF">SAMN05421779_105403</name>
</gene>
<evidence type="ECO:0000259" key="12">
    <source>
        <dbReference type="Pfam" id="PF02770"/>
    </source>
</evidence>
<dbReference type="EMBL" id="FTOA01000005">
    <property type="protein sequence ID" value="SIT02541.1"/>
    <property type="molecule type" value="Genomic_DNA"/>
</dbReference>
<dbReference type="InterPro" id="IPR009075">
    <property type="entry name" value="AcylCo_DH/oxidase_C"/>
</dbReference>
<evidence type="ECO:0000259" key="13">
    <source>
        <dbReference type="Pfam" id="PF02771"/>
    </source>
</evidence>
<dbReference type="Gene3D" id="1.20.140.10">
    <property type="entry name" value="Butyryl-CoA Dehydrogenase, subunit A, domain 3"/>
    <property type="match status" value="1"/>
</dbReference>
<dbReference type="InterPro" id="IPR046373">
    <property type="entry name" value="Acyl-CoA_Oxase/DH_mid-dom_sf"/>
</dbReference>
<dbReference type="OrthoDB" id="5510711at2"/>
<proteinExistence type="inferred from homology"/>
<dbReference type="AlphaFoldDB" id="A0A1N7NW82"/>
<dbReference type="InterPro" id="IPR036250">
    <property type="entry name" value="AcylCo_DH-like_C"/>
</dbReference>
<dbReference type="InterPro" id="IPR025878">
    <property type="entry name" value="Acyl-CoA_dh-like_C_dom"/>
</dbReference>
<evidence type="ECO:0000256" key="7">
    <source>
        <dbReference type="ARBA" id="ARBA00058683"/>
    </source>
</evidence>
<dbReference type="SUPFAM" id="SSF47203">
    <property type="entry name" value="Acyl-CoA dehydrogenase C-terminal domain-like"/>
    <property type="match status" value="1"/>
</dbReference>
<dbReference type="Gene3D" id="2.40.110.10">
    <property type="entry name" value="Butyryl-CoA Dehydrogenase, subunit A, domain 2"/>
    <property type="match status" value="1"/>
</dbReference>
<keyword evidence="3 10" id="KW-0285">Flavoprotein</keyword>
<dbReference type="InterPro" id="IPR037069">
    <property type="entry name" value="AcylCoA_DH/ox_N_sf"/>
</dbReference>
<evidence type="ECO:0000259" key="11">
    <source>
        <dbReference type="Pfam" id="PF00441"/>
    </source>
</evidence>
<protein>
    <recommendedName>
        <fullName evidence="9">3-methylmercaptopropionyl-CoA dehydrogenase</fullName>
        <ecNumber evidence="8">1.3.99.41</ecNumber>
    </recommendedName>
</protein>
<feature type="domain" description="Acetyl-CoA dehydrogenase-like C-terminal" evidence="14">
    <location>
        <begin position="466"/>
        <end position="593"/>
    </location>
</feature>
<dbReference type="InterPro" id="IPR009100">
    <property type="entry name" value="AcylCoA_DH/oxidase_NM_dom_sf"/>
</dbReference>
<evidence type="ECO:0000256" key="9">
    <source>
        <dbReference type="ARBA" id="ARBA00069043"/>
    </source>
</evidence>
<dbReference type="PANTHER" id="PTHR42803:SF1">
    <property type="entry name" value="BROAD-SPECIFICITY LINEAR ACYL-COA DEHYDROGENASE FADE5"/>
    <property type="match status" value="1"/>
</dbReference>
<name>A0A1N7NW82_9PROT</name>
<evidence type="ECO:0000256" key="10">
    <source>
        <dbReference type="RuleBase" id="RU362125"/>
    </source>
</evidence>
<sequence length="597" mass="63190">MTTYLPPLDDMRFVLAELAGLDQIAALPGFEEATPDLVDSILTEAGHIAEQALAPLNAPGDRQGSKLVDGVVTTPEGWQDALNTLTEGGWNGVAFPAEFGGMGLPNLVNAPIQEMWHSANMAFALCPMLTQGAVNALLTYGTDAQKALYLPRLVTGEWTGTMNLTEPQAGSDLAALRSMATPDGDAYRIKGQKIFITYGDHELTSNIIHLVLARTPDAPPGIKGISLFIVPKFLTNDAGEIGARNDVHCVSLEHKLGIHGSPTAVLSFGDHEGAVGYLIGGLHRGVECMFTMMNHARLSVGMQGLSIAERAYQQARGYARERIQGKPAGWTADGKTGIVNHPDVRRMLMTMKSKIEAMRALVYVSWAAIDGAHSNPDAEQQAKAALMADLLTPITKGWCTETGVELASLGVQIHGGMGYIEETGAAQHFRDARITTIYEGTTAIQGNDLMFRKLLRDKGAAVEGLLADMDQVARQATTLGGPQLGLIGAGLATAVAQTRQAVKWLLDAAAPNAALAAAAAVPFLRLMGTLVGGYQLARAALVSQAKLAAGTDTPDFYTAKLTTAQFYAASILPEVAALTQSIVISSDLVMALDEPLL</sequence>
<evidence type="ECO:0000256" key="3">
    <source>
        <dbReference type="ARBA" id="ARBA00022630"/>
    </source>
</evidence>
<evidence type="ECO:0000259" key="14">
    <source>
        <dbReference type="Pfam" id="PF12806"/>
    </source>
</evidence>
<dbReference type="EC" id="1.3.99.41" evidence="8"/>
<feature type="domain" description="Acyl-CoA dehydrogenase/oxidase C-terminal" evidence="11">
    <location>
        <begin position="284"/>
        <end position="449"/>
    </location>
</feature>
<keyword evidence="4 10" id="KW-0274">FAD</keyword>
<evidence type="ECO:0000313" key="15">
    <source>
        <dbReference type="EMBL" id="SIT02541.1"/>
    </source>
</evidence>
<comment type="function">
    <text evidence="7">Involved in the assimilation of dimethylsulphoniopropionate (DMSP), an important compound in the fixation of carbon in marine phytoplankton, by mediating the conversion of 3-(methylthio)propanoyl-CoA (MMPA-CoA) to 3-(methylthio)acryloyl-CoA (MTA-CoA).</text>
</comment>
<organism evidence="15 16">
    <name type="scientific">Insolitispirillum peregrinum</name>
    <dbReference type="NCBI Taxonomy" id="80876"/>
    <lineage>
        <taxon>Bacteria</taxon>
        <taxon>Pseudomonadati</taxon>
        <taxon>Pseudomonadota</taxon>
        <taxon>Alphaproteobacteria</taxon>
        <taxon>Rhodospirillales</taxon>
        <taxon>Novispirillaceae</taxon>
        <taxon>Insolitispirillum</taxon>
    </lineage>
</organism>
<evidence type="ECO:0000313" key="16">
    <source>
        <dbReference type="Proteomes" id="UP000185678"/>
    </source>
</evidence>
<dbReference type="Proteomes" id="UP000185678">
    <property type="component" value="Unassembled WGS sequence"/>
</dbReference>
<dbReference type="GO" id="GO:0016627">
    <property type="term" value="F:oxidoreductase activity, acting on the CH-CH group of donors"/>
    <property type="evidence" value="ECO:0007669"/>
    <property type="project" value="InterPro"/>
</dbReference>
<dbReference type="Gene3D" id="1.10.540.10">
    <property type="entry name" value="Acyl-CoA dehydrogenase/oxidase, N-terminal domain"/>
    <property type="match status" value="1"/>
</dbReference>
<dbReference type="Pfam" id="PF00441">
    <property type="entry name" value="Acyl-CoA_dh_1"/>
    <property type="match status" value="1"/>
</dbReference>
<reference evidence="15 16" key="1">
    <citation type="submission" date="2017-01" db="EMBL/GenBank/DDBJ databases">
        <authorList>
            <person name="Mah S.A."/>
            <person name="Swanson W.J."/>
            <person name="Moy G.W."/>
            <person name="Vacquier V.D."/>
        </authorList>
    </citation>
    <scope>NUCLEOTIDE SEQUENCE [LARGE SCALE GENOMIC DNA]</scope>
    <source>
        <strain evidence="15 16">DSM 11589</strain>
    </source>
</reference>
<dbReference type="RefSeq" id="WP_076401290.1">
    <property type="nucleotide sequence ID" value="NZ_FTOA01000005.1"/>
</dbReference>
<feature type="domain" description="Acyl-CoA oxidase/dehydrogenase middle" evidence="12">
    <location>
        <begin position="162"/>
        <end position="269"/>
    </location>
</feature>
<evidence type="ECO:0000256" key="8">
    <source>
        <dbReference type="ARBA" id="ARBA00066694"/>
    </source>
</evidence>
<dbReference type="GO" id="GO:0050660">
    <property type="term" value="F:flavin adenine dinucleotide binding"/>
    <property type="evidence" value="ECO:0007669"/>
    <property type="project" value="InterPro"/>
</dbReference>
<dbReference type="Pfam" id="PF02770">
    <property type="entry name" value="Acyl-CoA_dh_M"/>
    <property type="match status" value="1"/>
</dbReference>
<accession>A0A1N7NW82</accession>
<comment type="catalytic activity">
    <reaction evidence="6">
        <text>3-(methylsulfanyl)propanoyl-CoA + oxidized [electron-transfer flavoprotein] + H(+) = 3-(methylsulfanyl)acryloyl-CoA + reduced [electron-transfer flavoprotein]</text>
        <dbReference type="Rhea" id="RHEA:52612"/>
        <dbReference type="Rhea" id="RHEA-COMP:10685"/>
        <dbReference type="Rhea" id="RHEA-COMP:10686"/>
        <dbReference type="ChEBI" id="CHEBI:15378"/>
        <dbReference type="ChEBI" id="CHEBI:57692"/>
        <dbReference type="ChEBI" id="CHEBI:58307"/>
        <dbReference type="ChEBI" id="CHEBI:82815"/>
        <dbReference type="ChEBI" id="CHEBI:84994"/>
        <dbReference type="EC" id="1.3.99.41"/>
    </reaction>
    <physiologicalReaction direction="left-to-right" evidence="6">
        <dbReference type="Rhea" id="RHEA:52613"/>
    </physiologicalReaction>
</comment>
<evidence type="ECO:0000256" key="2">
    <source>
        <dbReference type="ARBA" id="ARBA00009347"/>
    </source>
</evidence>
<evidence type="ECO:0000256" key="6">
    <source>
        <dbReference type="ARBA" id="ARBA00051388"/>
    </source>
</evidence>
<dbReference type="Pfam" id="PF12806">
    <property type="entry name" value="Acyl-CoA_dh_C"/>
    <property type="match status" value="1"/>
</dbReference>